<dbReference type="Gene3D" id="3.90.190.20">
    <property type="entry name" value="Mur ligase, C-terminal domain"/>
    <property type="match status" value="1"/>
</dbReference>
<dbReference type="NCBIfam" id="TIGR01087">
    <property type="entry name" value="murD"/>
    <property type="match status" value="1"/>
</dbReference>
<dbReference type="Pfam" id="PF02875">
    <property type="entry name" value="Mur_ligase_C"/>
    <property type="match status" value="1"/>
</dbReference>
<evidence type="ECO:0000313" key="11">
    <source>
        <dbReference type="EMBL" id="OQX07401.1"/>
    </source>
</evidence>
<evidence type="ECO:0000256" key="5">
    <source>
        <dbReference type="ARBA" id="ARBA00022741"/>
    </source>
</evidence>
<evidence type="ECO:0000259" key="9">
    <source>
        <dbReference type="Pfam" id="PF02875"/>
    </source>
</evidence>
<sequence length="452" mass="47476">MATTAYNWNTLVVGLGQTGLSVARYLHSRGIAFAVVDSRVNPPGKDELLAQFPAAPYAFGAFSDAGELFAQAATLVVSPGIAIATPEIRAAGERGAAIIGDIELFVREAQAPVIAITGSNGKSSVTTLVDLMAKTAGMRSYAGGNLGYAALDLLAQPVPDLYVMELSSFQLETTQSLQAVSAVVLNVSEDHLDRYDSYADYAATKAVIYRNCGCAVVNRDDPLVMAMFADLTDAERSRSVSFGLDIPAAGHYGVREHNGRRWLAKGETLLLAADAMKLPGEHNLANALAALALGEAAGIPLAGMLTALCEFTGLAHRTQWVRERQGVNWYNDSKGTNVGATLAALAGLPGKTVLIAGGQGKGADFSPLRPVAAEKARAVILIGEDRNKIADVLEGYVTYLLAQSMEDAVEVAAELAQPGDNVLLSPACASFDMFKGYGHRGDVFSDAVRGLP</sequence>
<dbReference type="GO" id="GO:0005737">
    <property type="term" value="C:cytoplasm"/>
    <property type="evidence" value="ECO:0007669"/>
    <property type="project" value="UniProtKB-SubCell"/>
</dbReference>
<dbReference type="GO" id="GO:0005524">
    <property type="term" value="F:ATP binding"/>
    <property type="evidence" value="ECO:0007669"/>
    <property type="project" value="UniProtKB-UniRule"/>
</dbReference>
<dbReference type="Gene3D" id="3.40.50.720">
    <property type="entry name" value="NAD(P)-binding Rossmann-like Domain"/>
    <property type="match status" value="1"/>
</dbReference>
<name>A0A1Y1QJT6_9GAMM</name>
<dbReference type="EC" id="6.3.2.9" evidence="7 8"/>
<evidence type="ECO:0000259" key="10">
    <source>
        <dbReference type="Pfam" id="PF08245"/>
    </source>
</evidence>
<accession>A0A1Y1QJT6</accession>
<comment type="subcellular location">
    <subcellularLocation>
        <location evidence="1 7 8">Cytoplasm</location>
    </subcellularLocation>
</comment>
<reference evidence="11 12" key="1">
    <citation type="submission" date="2017-01" db="EMBL/GenBank/DDBJ databases">
        <title>Novel large sulfur bacteria in the metagenomes of groundwater-fed chemosynthetic microbial mats in the Lake Huron basin.</title>
        <authorList>
            <person name="Sharrar A.M."/>
            <person name="Flood B.E."/>
            <person name="Bailey J.V."/>
            <person name="Jones D.S."/>
            <person name="Biddanda B."/>
            <person name="Ruberg S.A."/>
            <person name="Marcus D.N."/>
            <person name="Dick G.J."/>
        </authorList>
    </citation>
    <scope>NUCLEOTIDE SEQUENCE [LARGE SCALE GENOMIC DNA]</scope>
    <source>
        <strain evidence="11">A8</strain>
    </source>
</reference>
<dbReference type="Proteomes" id="UP000192491">
    <property type="component" value="Unassembled WGS sequence"/>
</dbReference>
<dbReference type="InterPro" id="IPR036565">
    <property type="entry name" value="Mur-like_cat_sf"/>
</dbReference>
<evidence type="ECO:0000256" key="2">
    <source>
        <dbReference type="ARBA" id="ARBA00004752"/>
    </source>
</evidence>
<dbReference type="Pfam" id="PF21799">
    <property type="entry name" value="MurD-like_N"/>
    <property type="match status" value="1"/>
</dbReference>
<dbReference type="GO" id="GO:0008360">
    <property type="term" value="P:regulation of cell shape"/>
    <property type="evidence" value="ECO:0007669"/>
    <property type="project" value="UniProtKB-KW"/>
</dbReference>
<dbReference type="Pfam" id="PF08245">
    <property type="entry name" value="Mur_ligase_M"/>
    <property type="match status" value="1"/>
</dbReference>
<dbReference type="Gene3D" id="3.40.1190.10">
    <property type="entry name" value="Mur-like, catalytic domain"/>
    <property type="match status" value="1"/>
</dbReference>
<comment type="similarity">
    <text evidence="7">Belongs to the MurCDEF family.</text>
</comment>
<keyword evidence="6 7" id="KW-0067">ATP-binding</keyword>
<dbReference type="InterPro" id="IPR005762">
    <property type="entry name" value="MurD"/>
</dbReference>
<keyword evidence="7 8" id="KW-0133">Cell shape</keyword>
<dbReference type="UniPathway" id="UPA00219"/>
<evidence type="ECO:0000313" key="12">
    <source>
        <dbReference type="Proteomes" id="UP000192491"/>
    </source>
</evidence>
<comment type="catalytic activity">
    <reaction evidence="7 8">
        <text>UDP-N-acetyl-alpha-D-muramoyl-L-alanine + D-glutamate + ATP = UDP-N-acetyl-alpha-D-muramoyl-L-alanyl-D-glutamate + ADP + phosphate + H(+)</text>
        <dbReference type="Rhea" id="RHEA:16429"/>
        <dbReference type="ChEBI" id="CHEBI:15378"/>
        <dbReference type="ChEBI" id="CHEBI:29986"/>
        <dbReference type="ChEBI" id="CHEBI:30616"/>
        <dbReference type="ChEBI" id="CHEBI:43474"/>
        <dbReference type="ChEBI" id="CHEBI:83898"/>
        <dbReference type="ChEBI" id="CHEBI:83900"/>
        <dbReference type="ChEBI" id="CHEBI:456216"/>
        <dbReference type="EC" id="6.3.2.9"/>
    </reaction>
</comment>
<evidence type="ECO:0000256" key="6">
    <source>
        <dbReference type="ARBA" id="ARBA00022840"/>
    </source>
</evidence>
<dbReference type="PANTHER" id="PTHR43692">
    <property type="entry name" value="UDP-N-ACETYLMURAMOYLALANINE--D-GLUTAMATE LIGASE"/>
    <property type="match status" value="1"/>
</dbReference>
<evidence type="ECO:0000256" key="3">
    <source>
        <dbReference type="ARBA" id="ARBA00022490"/>
    </source>
</evidence>
<keyword evidence="7 8" id="KW-0573">Peptidoglycan synthesis</keyword>
<dbReference type="GO" id="GO:0008764">
    <property type="term" value="F:UDP-N-acetylmuramoylalanine-D-glutamate ligase activity"/>
    <property type="evidence" value="ECO:0007669"/>
    <property type="project" value="UniProtKB-UniRule"/>
</dbReference>
<dbReference type="InterPro" id="IPR036615">
    <property type="entry name" value="Mur_ligase_C_dom_sf"/>
</dbReference>
<dbReference type="EMBL" id="MTEJ01000210">
    <property type="protein sequence ID" value="OQX07401.1"/>
    <property type="molecule type" value="Genomic_DNA"/>
</dbReference>
<dbReference type="GO" id="GO:0071555">
    <property type="term" value="P:cell wall organization"/>
    <property type="evidence" value="ECO:0007669"/>
    <property type="project" value="UniProtKB-KW"/>
</dbReference>
<evidence type="ECO:0000256" key="1">
    <source>
        <dbReference type="ARBA" id="ARBA00004496"/>
    </source>
</evidence>
<dbReference type="HAMAP" id="MF_00639">
    <property type="entry name" value="MurD"/>
    <property type="match status" value="1"/>
</dbReference>
<dbReference type="InterPro" id="IPR004101">
    <property type="entry name" value="Mur_ligase_C"/>
</dbReference>
<dbReference type="SUPFAM" id="SSF51984">
    <property type="entry name" value="MurCD N-terminal domain"/>
    <property type="match status" value="1"/>
</dbReference>
<protein>
    <recommendedName>
        <fullName evidence="7 8">UDP-N-acetylmuramoylalanine--D-glutamate ligase</fullName>
        <ecNumber evidence="7 8">6.3.2.9</ecNumber>
    </recommendedName>
    <alternativeName>
        <fullName evidence="7">D-glutamic acid-adding enzyme</fullName>
    </alternativeName>
    <alternativeName>
        <fullName evidence="7">UDP-N-acetylmuramoyl-L-alanyl-D-glutamate synthetase</fullName>
    </alternativeName>
</protein>
<keyword evidence="3 7" id="KW-0963">Cytoplasm</keyword>
<evidence type="ECO:0000256" key="4">
    <source>
        <dbReference type="ARBA" id="ARBA00022598"/>
    </source>
</evidence>
<keyword evidence="7 8" id="KW-0131">Cell cycle</keyword>
<dbReference type="InterPro" id="IPR013221">
    <property type="entry name" value="Mur_ligase_cen"/>
</dbReference>
<evidence type="ECO:0000256" key="7">
    <source>
        <dbReference type="HAMAP-Rule" id="MF_00639"/>
    </source>
</evidence>
<comment type="function">
    <text evidence="7 8">Cell wall formation. Catalyzes the addition of glutamate to the nucleotide precursor UDP-N-acetylmuramoyl-L-alanine (UMA).</text>
</comment>
<keyword evidence="7 8" id="KW-0961">Cell wall biogenesis/degradation</keyword>
<feature type="domain" description="Mur ligase central" evidence="10">
    <location>
        <begin position="116"/>
        <end position="293"/>
    </location>
</feature>
<dbReference type="AlphaFoldDB" id="A0A1Y1QJT6"/>
<evidence type="ECO:0000256" key="8">
    <source>
        <dbReference type="RuleBase" id="RU003664"/>
    </source>
</evidence>
<dbReference type="GO" id="GO:0051301">
    <property type="term" value="P:cell division"/>
    <property type="evidence" value="ECO:0007669"/>
    <property type="project" value="UniProtKB-KW"/>
</dbReference>
<comment type="caution">
    <text evidence="11">The sequence shown here is derived from an EMBL/GenBank/DDBJ whole genome shotgun (WGS) entry which is preliminary data.</text>
</comment>
<keyword evidence="4 7" id="KW-0436">Ligase</keyword>
<keyword evidence="7 8" id="KW-0132">Cell division</keyword>
<dbReference type="GO" id="GO:0009252">
    <property type="term" value="P:peptidoglycan biosynthetic process"/>
    <property type="evidence" value="ECO:0007669"/>
    <property type="project" value="UniProtKB-UniRule"/>
</dbReference>
<feature type="domain" description="Mur ligase C-terminal" evidence="9">
    <location>
        <begin position="316"/>
        <end position="428"/>
    </location>
</feature>
<organism evidence="11 12">
    <name type="scientific">Thiothrix lacustris</name>
    <dbReference type="NCBI Taxonomy" id="525917"/>
    <lineage>
        <taxon>Bacteria</taxon>
        <taxon>Pseudomonadati</taxon>
        <taxon>Pseudomonadota</taxon>
        <taxon>Gammaproteobacteria</taxon>
        <taxon>Thiotrichales</taxon>
        <taxon>Thiotrichaceae</taxon>
        <taxon>Thiothrix</taxon>
    </lineage>
</organism>
<dbReference type="PANTHER" id="PTHR43692:SF1">
    <property type="entry name" value="UDP-N-ACETYLMURAMOYLALANINE--D-GLUTAMATE LIGASE"/>
    <property type="match status" value="1"/>
</dbReference>
<comment type="pathway">
    <text evidence="2 7 8">Cell wall biogenesis; peptidoglycan biosynthesis.</text>
</comment>
<feature type="binding site" evidence="7">
    <location>
        <begin position="118"/>
        <end position="124"/>
    </location>
    <ligand>
        <name>ATP</name>
        <dbReference type="ChEBI" id="CHEBI:30616"/>
    </ligand>
</feature>
<proteinExistence type="inferred from homology"/>
<dbReference type="SUPFAM" id="SSF53623">
    <property type="entry name" value="MurD-like peptide ligases, catalytic domain"/>
    <property type="match status" value="1"/>
</dbReference>
<keyword evidence="5 7" id="KW-0547">Nucleotide-binding</keyword>
<dbReference type="SUPFAM" id="SSF53244">
    <property type="entry name" value="MurD-like peptide ligases, peptide-binding domain"/>
    <property type="match status" value="1"/>
</dbReference>
<gene>
    <name evidence="7" type="primary">murD</name>
    <name evidence="11" type="ORF">BWK73_28245</name>
</gene>